<evidence type="ECO:0000313" key="3">
    <source>
        <dbReference type="Proteomes" id="UP000663888"/>
    </source>
</evidence>
<dbReference type="AlphaFoldDB" id="A0A8H3CU93"/>
<reference evidence="2" key="1">
    <citation type="submission" date="2021-01" db="EMBL/GenBank/DDBJ databases">
        <authorList>
            <person name="Kaushik A."/>
        </authorList>
    </citation>
    <scope>NUCLEOTIDE SEQUENCE</scope>
    <source>
        <strain evidence="2">AG4-R118</strain>
    </source>
</reference>
<dbReference type="InterPro" id="IPR050452">
    <property type="entry name" value="Metacaspase"/>
</dbReference>
<dbReference type="GO" id="GO:0004197">
    <property type="term" value="F:cysteine-type endopeptidase activity"/>
    <property type="evidence" value="ECO:0007669"/>
    <property type="project" value="TreeGrafter"/>
</dbReference>
<dbReference type="EMBL" id="CAJMWX010001529">
    <property type="protein sequence ID" value="CAE6494521.1"/>
    <property type="molecule type" value="Genomic_DNA"/>
</dbReference>
<dbReference type="PANTHER" id="PTHR48104">
    <property type="entry name" value="METACASPASE-4"/>
    <property type="match status" value="1"/>
</dbReference>
<dbReference type="Gene3D" id="3.40.50.12660">
    <property type="match status" value="1"/>
</dbReference>
<organism evidence="2 3">
    <name type="scientific">Rhizoctonia solani</name>
    <dbReference type="NCBI Taxonomy" id="456999"/>
    <lineage>
        <taxon>Eukaryota</taxon>
        <taxon>Fungi</taxon>
        <taxon>Dikarya</taxon>
        <taxon>Basidiomycota</taxon>
        <taxon>Agaricomycotina</taxon>
        <taxon>Agaricomycetes</taxon>
        <taxon>Cantharellales</taxon>
        <taxon>Ceratobasidiaceae</taxon>
        <taxon>Rhizoctonia</taxon>
    </lineage>
</organism>
<dbReference type="Proteomes" id="UP000663888">
    <property type="component" value="Unassembled WGS sequence"/>
</dbReference>
<sequence length="492" mass="53229">MGRPQTQNIVAGRPTESFRTLPKLIIPSQQQPTDTSPLNLIYCDAYDYFYAGSPESPVPANAWYTTIEHASDDLLLWNLNSPKGASTTRPTPVTVFPRVVIPTNSRGASRGLVQVHTLNEQPPKSPVATHAQAQAAAVSVPRTGTKKAVLIGLNYTKCGKKDIRLTCSHEDARRFADTLTKQSYPSGNIRVVTDEEGQLFLSCRYLIECMDWLVKDASKGDQLFFAFSGHCEPPKMGQPEPHLVAADLMAISRSTFHEHLVAKVPAGAELTIVLDCCNAAGMAQLQYCVGKMDYEREVTKAIGPVTSTEPGKPALALPSVPQYGSLHDLSHIRQNTSPIGIVLTMVNPVAPGVFPNISQRRGGIASFQPLRPVVIHNQAPASGMISSFMGMALGATGFLFPAKPPVRTKVKVGRQLVVGGAPLRHFEEHERGFVAPAGKVTVWAGAGLRQKSYEPTGNAKNSIVTDAICSALDKCLDTSRNVTCRDVWRSLV</sequence>
<evidence type="ECO:0000256" key="1">
    <source>
        <dbReference type="ARBA" id="ARBA00009005"/>
    </source>
</evidence>
<gene>
    <name evidence="2" type="ORF">RDB_LOCUS145374</name>
</gene>
<dbReference type="GO" id="GO:0005737">
    <property type="term" value="C:cytoplasm"/>
    <property type="evidence" value="ECO:0007669"/>
    <property type="project" value="TreeGrafter"/>
</dbReference>
<proteinExistence type="inferred from homology"/>
<evidence type="ECO:0000313" key="2">
    <source>
        <dbReference type="EMBL" id="CAE6494521.1"/>
    </source>
</evidence>
<dbReference type="GO" id="GO:0006508">
    <property type="term" value="P:proteolysis"/>
    <property type="evidence" value="ECO:0007669"/>
    <property type="project" value="TreeGrafter"/>
</dbReference>
<comment type="caution">
    <text evidence="2">The sequence shown here is derived from an EMBL/GenBank/DDBJ whole genome shotgun (WGS) entry which is preliminary data.</text>
</comment>
<accession>A0A8H3CU93</accession>
<name>A0A8H3CU93_9AGAM</name>
<comment type="similarity">
    <text evidence="1">Belongs to the peptidase C14B family.</text>
</comment>
<protein>
    <recommendedName>
        <fullName evidence="4">Metacaspase-1</fullName>
    </recommendedName>
</protein>
<evidence type="ECO:0008006" key="4">
    <source>
        <dbReference type="Google" id="ProtNLM"/>
    </source>
</evidence>
<dbReference type="PANTHER" id="PTHR48104:SF30">
    <property type="entry name" value="METACASPASE-1"/>
    <property type="match status" value="1"/>
</dbReference>